<dbReference type="AlphaFoldDB" id="A0A0H5QKR9"/>
<feature type="non-terminal residue" evidence="2">
    <location>
        <position position="1"/>
    </location>
</feature>
<evidence type="ECO:0000313" key="2">
    <source>
        <dbReference type="EMBL" id="CRZ02222.1"/>
    </source>
</evidence>
<accession>A0A0H5QKR9</accession>
<proteinExistence type="predicted"/>
<name>A0A0H5QKR9_9EUKA</name>
<reference evidence="2" key="1">
    <citation type="submission" date="2015-04" db="EMBL/GenBank/DDBJ databases">
        <title>The genome sequence of the plant pathogenic Rhizarian Plasmodiophora brassicae reveals insights in its biotrophic life cycle and the origin of chitin synthesis.</title>
        <authorList>
            <person name="Schwelm A."/>
            <person name="Fogelqvist J."/>
            <person name="Knaust A."/>
            <person name="Julke S."/>
            <person name="Lilja T."/>
            <person name="Dhandapani V."/>
            <person name="Bonilla-Rosso G."/>
            <person name="Karlsson M."/>
            <person name="Shevchenko A."/>
            <person name="Choi S.R."/>
            <person name="Kim H.G."/>
            <person name="Park J.Y."/>
            <person name="Lim Y.P."/>
            <person name="Ludwig-Muller J."/>
            <person name="Dixelius C."/>
        </authorList>
    </citation>
    <scope>NUCLEOTIDE SEQUENCE</scope>
    <source>
        <tissue evidence="2">Potato root galls</tissue>
    </source>
</reference>
<evidence type="ECO:0000256" key="1">
    <source>
        <dbReference type="SAM" id="Phobius"/>
    </source>
</evidence>
<keyword evidence="1" id="KW-1133">Transmembrane helix</keyword>
<feature type="transmembrane region" description="Helical" evidence="1">
    <location>
        <begin position="38"/>
        <end position="60"/>
    </location>
</feature>
<dbReference type="EMBL" id="HACM01001780">
    <property type="protein sequence ID" value="CRZ02222.1"/>
    <property type="molecule type" value="Transcribed_RNA"/>
</dbReference>
<protein>
    <submittedName>
        <fullName evidence="2">Uncharacterized protein</fullName>
    </submittedName>
</protein>
<sequence>VPERRRELHCSSTEPFLVMVSDDRVPLLADGRPNRRRIPIPVVLSAIIIVVVVLLGALFAQFSEELSHRHSTWVHLVTDIPNEKKAGEMLERLTRQQSLAGSPGDLDLVRL</sequence>
<keyword evidence="1" id="KW-0472">Membrane</keyword>
<keyword evidence="1" id="KW-0812">Transmembrane</keyword>
<organism evidence="2">
    <name type="scientific">Spongospora subterranea</name>
    <dbReference type="NCBI Taxonomy" id="70186"/>
    <lineage>
        <taxon>Eukaryota</taxon>
        <taxon>Sar</taxon>
        <taxon>Rhizaria</taxon>
        <taxon>Endomyxa</taxon>
        <taxon>Phytomyxea</taxon>
        <taxon>Plasmodiophorida</taxon>
        <taxon>Plasmodiophoridae</taxon>
        <taxon>Spongospora</taxon>
    </lineage>
</organism>